<evidence type="ECO:0000313" key="7">
    <source>
        <dbReference type="EMBL" id="UNK45300.1"/>
    </source>
</evidence>
<name>A0ABY3W4Y2_9MICC</name>
<dbReference type="RefSeq" id="WP_164745461.1">
    <property type="nucleotide sequence ID" value="NZ_CP093326.1"/>
</dbReference>
<dbReference type="EMBL" id="CP093326">
    <property type="protein sequence ID" value="UNK45300.1"/>
    <property type="molecule type" value="Genomic_DNA"/>
</dbReference>
<evidence type="ECO:0000256" key="2">
    <source>
        <dbReference type="ARBA" id="ARBA00023125"/>
    </source>
</evidence>
<keyword evidence="3" id="KW-0804">Transcription</keyword>
<feature type="compositionally biased region" description="Polar residues" evidence="5">
    <location>
        <begin position="1"/>
        <end position="11"/>
    </location>
</feature>
<dbReference type="Gene3D" id="1.10.357.10">
    <property type="entry name" value="Tetracycline Repressor, domain 2"/>
    <property type="match status" value="1"/>
</dbReference>
<evidence type="ECO:0000256" key="5">
    <source>
        <dbReference type="SAM" id="MobiDB-lite"/>
    </source>
</evidence>
<dbReference type="SUPFAM" id="SSF46689">
    <property type="entry name" value="Homeodomain-like"/>
    <property type="match status" value="1"/>
</dbReference>
<evidence type="ECO:0000256" key="3">
    <source>
        <dbReference type="ARBA" id="ARBA00023163"/>
    </source>
</evidence>
<proteinExistence type="predicted"/>
<dbReference type="InterPro" id="IPR041347">
    <property type="entry name" value="MftR_C"/>
</dbReference>
<evidence type="ECO:0000313" key="8">
    <source>
        <dbReference type="Proteomes" id="UP000829069"/>
    </source>
</evidence>
<gene>
    <name evidence="7" type="ORF">MNQ99_15385</name>
</gene>
<keyword evidence="2 4" id="KW-0238">DNA-binding</keyword>
<evidence type="ECO:0000259" key="6">
    <source>
        <dbReference type="PROSITE" id="PS50977"/>
    </source>
</evidence>
<feature type="DNA-binding region" description="H-T-H motif" evidence="4">
    <location>
        <begin position="59"/>
        <end position="78"/>
    </location>
</feature>
<feature type="region of interest" description="Disordered" evidence="5">
    <location>
        <begin position="1"/>
        <end position="38"/>
    </location>
</feature>
<dbReference type="Pfam" id="PF17754">
    <property type="entry name" value="TetR_C_14"/>
    <property type="match status" value="1"/>
</dbReference>
<accession>A0ABY3W4Y2</accession>
<sequence length="223" mass="24619">MPQKSPISGASRTDVPGPSTAELPAAAPGLRERRRRQTRTEISQAALRLFQEYGVDATTVDGIANAAGISQRTFFRYFTSKEEAALPAHQDFDAALEAGLLTIDPAGDPREELERVYQQVMQGYADNDAPQARSMLLVNQLIRKEPLLRAALLKHNATRTTGLVDALMDRFGRDGISDLQIRLAFETCAAVVRVAFEVWVTRREAGRNDNLPDIYASARQLAH</sequence>
<protein>
    <submittedName>
        <fullName evidence="7">TetR family transcriptional regulator</fullName>
    </submittedName>
</protein>
<organism evidence="7 8">
    <name type="scientific">Arthrobacter sulfonylureivorans</name>
    <dbReference type="NCBI Taxonomy" id="2486855"/>
    <lineage>
        <taxon>Bacteria</taxon>
        <taxon>Bacillati</taxon>
        <taxon>Actinomycetota</taxon>
        <taxon>Actinomycetes</taxon>
        <taxon>Micrococcales</taxon>
        <taxon>Micrococcaceae</taxon>
        <taxon>Arthrobacter</taxon>
    </lineage>
</organism>
<dbReference type="PROSITE" id="PS50977">
    <property type="entry name" value="HTH_TETR_2"/>
    <property type="match status" value="1"/>
</dbReference>
<evidence type="ECO:0000256" key="1">
    <source>
        <dbReference type="ARBA" id="ARBA00023015"/>
    </source>
</evidence>
<dbReference type="InterPro" id="IPR050109">
    <property type="entry name" value="HTH-type_TetR-like_transc_reg"/>
</dbReference>
<feature type="domain" description="HTH tetR-type" evidence="6">
    <location>
        <begin position="36"/>
        <end position="96"/>
    </location>
</feature>
<reference evidence="7 8" key="1">
    <citation type="submission" date="2022-03" db="EMBL/GenBank/DDBJ databases">
        <title>Isotopic signatures of nitrous oxide derived from detoxification processes.</title>
        <authorList>
            <person name="Behrendt U."/>
            <person name="Buchen C."/>
            <person name="Well R."/>
            <person name="Ulrich A."/>
            <person name="Rohe L."/>
            <person name="Kolb S."/>
            <person name="Schloter M."/>
            <person name="Horn M.A."/>
            <person name="Augustin J."/>
        </authorList>
    </citation>
    <scope>NUCLEOTIDE SEQUENCE [LARGE SCALE GENOMIC DNA]</scope>
    <source>
        <strain evidence="7 8">S4-C24</strain>
    </source>
</reference>
<dbReference type="PANTHER" id="PTHR30055:SF238">
    <property type="entry name" value="MYCOFACTOCIN BIOSYNTHESIS TRANSCRIPTIONAL REGULATOR MFTR-RELATED"/>
    <property type="match status" value="1"/>
</dbReference>
<keyword evidence="1" id="KW-0805">Transcription regulation</keyword>
<evidence type="ECO:0000256" key="4">
    <source>
        <dbReference type="PROSITE-ProRule" id="PRU00335"/>
    </source>
</evidence>
<dbReference type="InterPro" id="IPR001647">
    <property type="entry name" value="HTH_TetR"/>
</dbReference>
<dbReference type="PANTHER" id="PTHR30055">
    <property type="entry name" value="HTH-TYPE TRANSCRIPTIONAL REGULATOR RUTR"/>
    <property type="match status" value="1"/>
</dbReference>
<dbReference type="PRINTS" id="PR00455">
    <property type="entry name" value="HTHTETR"/>
</dbReference>
<dbReference type="Pfam" id="PF00440">
    <property type="entry name" value="TetR_N"/>
    <property type="match status" value="1"/>
</dbReference>
<dbReference type="InterPro" id="IPR009057">
    <property type="entry name" value="Homeodomain-like_sf"/>
</dbReference>
<keyword evidence="8" id="KW-1185">Reference proteome</keyword>
<dbReference type="Proteomes" id="UP000829069">
    <property type="component" value="Chromosome"/>
</dbReference>